<reference evidence="2" key="1">
    <citation type="journal article" date="2009" name="Plant Mol. Biol.">
        <title>Insights into corn genes derived from large-scale cDNA sequencing.</title>
        <authorList>
            <person name="Alexandrov N.N."/>
            <person name="Brover V.V."/>
            <person name="Freidin S."/>
            <person name="Troukhan M.E."/>
            <person name="Tatarinova T.V."/>
            <person name="Zhang H."/>
            <person name="Swaller T.J."/>
            <person name="Lu Y.P."/>
            <person name="Bouck J."/>
            <person name="Flavell R.B."/>
            <person name="Feldmann K.A."/>
        </authorList>
    </citation>
    <scope>NUCLEOTIDE SEQUENCE</scope>
</reference>
<name>B6SW81_MAIZE</name>
<organism evidence="2">
    <name type="scientific">Zea mays</name>
    <name type="common">Maize</name>
    <dbReference type="NCBI Taxonomy" id="4577"/>
    <lineage>
        <taxon>Eukaryota</taxon>
        <taxon>Viridiplantae</taxon>
        <taxon>Streptophyta</taxon>
        <taxon>Embryophyta</taxon>
        <taxon>Tracheophyta</taxon>
        <taxon>Spermatophyta</taxon>
        <taxon>Magnoliopsida</taxon>
        <taxon>Liliopsida</taxon>
        <taxon>Poales</taxon>
        <taxon>Poaceae</taxon>
        <taxon>PACMAD clade</taxon>
        <taxon>Panicoideae</taxon>
        <taxon>Andropogonodae</taxon>
        <taxon>Andropogoneae</taxon>
        <taxon>Tripsacinae</taxon>
        <taxon>Zea</taxon>
    </lineage>
</organism>
<evidence type="ECO:0000256" key="1">
    <source>
        <dbReference type="SAM" id="MobiDB-lite"/>
    </source>
</evidence>
<protein>
    <submittedName>
        <fullName evidence="2">Uncharacterized protein</fullName>
    </submittedName>
</protein>
<sequence>MPMRELGFVAATATSNRARAASVAGSTWNADTERRSTEYRGALGSSARYSAPPAAAASTASTAALITAQQRSRQQQPRPRRFGGGSGAGGATRRGGGGRAPGT</sequence>
<feature type="region of interest" description="Disordered" evidence="1">
    <location>
        <begin position="44"/>
        <end position="103"/>
    </location>
</feature>
<dbReference type="AlphaFoldDB" id="B6SW81"/>
<feature type="compositionally biased region" description="Low complexity" evidence="1">
    <location>
        <begin position="45"/>
        <end position="77"/>
    </location>
</feature>
<proteinExistence type="evidence at transcript level"/>
<dbReference type="EMBL" id="EU956996">
    <property type="protein sequence ID" value="ACG29114.1"/>
    <property type="molecule type" value="mRNA"/>
</dbReference>
<feature type="compositionally biased region" description="Gly residues" evidence="1">
    <location>
        <begin position="82"/>
        <end position="103"/>
    </location>
</feature>
<evidence type="ECO:0000313" key="2">
    <source>
        <dbReference type="EMBL" id="ACG29114.1"/>
    </source>
</evidence>
<accession>B6SW81</accession>